<feature type="chain" id="PRO_5014678521" description="Lcl C-terminal domain-containing protein" evidence="1">
    <location>
        <begin position="28"/>
        <end position="208"/>
    </location>
</feature>
<evidence type="ECO:0000313" key="4">
    <source>
        <dbReference type="Proteomes" id="UP000234420"/>
    </source>
</evidence>
<reference evidence="3 4" key="1">
    <citation type="journal article" date="2018" name="Syst. Appl. Microbiol.">
        <title>Photobacterium carnosum sp. nov., isolated from spoiled modified atmosphere packaged poultry meat.</title>
        <authorList>
            <person name="Hilgarth M."/>
            <person name="Fuertes S."/>
            <person name="Ehrmann M."/>
            <person name="Vogel R.F."/>
        </authorList>
    </citation>
    <scope>NUCLEOTIDE SEQUENCE [LARGE SCALE GENOMIC DNA]</scope>
    <source>
        <strain evidence="3 4">TMW 2.2021</strain>
    </source>
</reference>
<name>A0A2N4UW16_9GAMM</name>
<gene>
    <name evidence="3" type="ORF">CIK00_02795</name>
</gene>
<keyword evidence="4" id="KW-1185">Reference proteome</keyword>
<dbReference type="InterPro" id="IPR011460">
    <property type="entry name" value="Lcl_C"/>
</dbReference>
<evidence type="ECO:0000313" key="3">
    <source>
        <dbReference type="EMBL" id="PLC59209.1"/>
    </source>
</evidence>
<evidence type="ECO:0000256" key="1">
    <source>
        <dbReference type="SAM" id="SignalP"/>
    </source>
</evidence>
<evidence type="ECO:0000259" key="2">
    <source>
        <dbReference type="Pfam" id="PF07603"/>
    </source>
</evidence>
<feature type="domain" description="Lcl C-terminal" evidence="2">
    <location>
        <begin position="49"/>
        <end position="169"/>
    </location>
</feature>
<dbReference type="Proteomes" id="UP000234420">
    <property type="component" value="Unassembled WGS sequence"/>
</dbReference>
<dbReference type="EMBL" id="NPIB01000002">
    <property type="protein sequence ID" value="PLC59209.1"/>
    <property type="molecule type" value="Genomic_DNA"/>
</dbReference>
<comment type="caution">
    <text evidence="3">The sequence shown here is derived from an EMBL/GenBank/DDBJ whole genome shotgun (WGS) entry which is preliminary data.</text>
</comment>
<organism evidence="3 4">
    <name type="scientific">Photobacterium carnosum</name>
    <dbReference type="NCBI Taxonomy" id="2023717"/>
    <lineage>
        <taxon>Bacteria</taxon>
        <taxon>Pseudomonadati</taxon>
        <taxon>Pseudomonadota</taxon>
        <taxon>Gammaproteobacteria</taxon>
        <taxon>Vibrionales</taxon>
        <taxon>Vibrionaceae</taxon>
        <taxon>Photobacterium</taxon>
    </lineage>
</organism>
<feature type="signal peptide" evidence="1">
    <location>
        <begin position="1"/>
        <end position="27"/>
    </location>
</feature>
<accession>A0A2N4UW16</accession>
<protein>
    <recommendedName>
        <fullName evidence="2">Lcl C-terminal domain-containing protein</fullName>
    </recommendedName>
</protein>
<proteinExistence type="predicted"/>
<dbReference type="AlphaFoldDB" id="A0A2N4UW16"/>
<dbReference type="Pfam" id="PF07603">
    <property type="entry name" value="Lcl_C"/>
    <property type="match status" value="1"/>
</dbReference>
<keyword evidence="1" id="KW-0732">Signal</keyword>
<sequence>MILQMISDQLKLAMIMGMVALSGNAFALECNPNLVASYGESQFIDNYDGTVDDVTNKLRWAKCAVGQKYNKESNSCSGVSEAFHTLKQATSAAIKFGITYPQDDCSNIGDVCWRIPNIKELSTLIERKCYSPAVGEVFKDTPSLPFMTNTPDVSAYDQSFVNDIAFFTDKDGNSEGRLRIINFTDGSEVLTNINMEQIALRMVKKIPD</sequence>